<keyword evidence="3" id="KW-0547">Nucleotide-binding</keyword>
<comment type="similarity">
    <text evidence="1">Belongs to the ABC transporter superfamily.</text>
</comment>
<dbReference type="SMART" id="SM00382">
    <property type="entry name" value="AAA"/>
    <property type="match status" value="1"/>
</dbReference>
<dbReference type="SUPFAM" id="SSF52540">
    <property type="entry name" value="P-loop containing nucleoside triphosphate hydrolases"/>
    <property type="match status" value="1"/>
</dbReference>
<dbReference type="EMBL" id="SNXY01000011">
    <property type="protein sequence ID" value="TDP82003.1"/>
    <property type="molecule type" value="Genomic_DNA"/>
</dbReference>
<evidence type="ECO:0000313" key="7">
    <source>
        <dbReference type="Proteomes" id="UP000294547"/>
    </source>
</evidence>
<name>A0A4R6R7Q0_9HYPH</name>
<keyword evidence="2" id="KW-0813">Transport</keyword>
<dbReference type="PANTHER" id="PTHR45772:SF9">
    <property type="entry name" value="CONSERVED COMPONENT OF ABC TRANSPORTER FOR NATURAL AMINO ACIDS"/>
    <property type="match status" value="1"/>
</dbReference>
<dbReference type="GO" id="GO:0005524">
    <property type="term" value="F:ATP binding"/>
    <property type="evidence" value="ECO:0007669"/>
    <property type="project" value="UniProtKB-KW"/>
</dbReference>
<dbReference type="PANTHER" id="PTHR45772">
    <property type="entry name" value="CONSERVED COMPONENT OF ABC TRANSPORTER FOR NATURAL AMINO ACIDS-RELATED"/>
    <property type="match status" value="1"/>
</dbReference>
<dbReference type="Pfam" id="PF00005">
    <property type="entry name" value="ABC_tran"/>
    <property type="match status" value="1"/>
</dbReference>
<dbReference type="GO" id="GO:0016887">
    <property type="term" value="F:ATP hydrolysis activity"/>
    <property type="evidence" value="ECO:0007669"/>
    <property type="project" value="InterPro"/>
</dbReference>
<dbReference type="GO" id="GO:0005886">
    <property type="term" value="C:plasma membrane"/>
    <property type="evidence" value="ECO:0007669"/>
    <property type="project" value="TreeGrafter"/>
</dbReference>
<dbReference type="InterPro" id="IPR032823">
    <property type="entry name" value="BCA_ABC_TP_C"/>
</dbReference>
<comment type="caution">
    <text evidence="6">The sequence shown here is derived from an EMBL/GenBank/DDBJ whole genome shotgun (WGS) entry which is preliminary data.</text>
</comment>
<dbReference type="InterPro" id="IPR051120">
    <property type="entry name" value="ABC_AA/LPS_Transport"/>
</dbReference>
<organism evidence="6 7">
    <name type="scientific">Oharaeibacter diazotrophicus</name>
    <dbReference type="NCBI Taxonomy" id="1920512"/>
    <lineage>
        <taxon>Bacteria</taxon>
        <taxon>Pseudomonadati</taxon>
        <taxon>Pseudomonadota</taxon>
        <taxon>Alphaproteobacteria</taxon>
        <taxon>Hyphomicrobiales</taxon>
        <taxon>Pleomorphomonadaceae</taxon>
        <taxon>Oharaeibacter</taxon>
    </lineage>
</organism>
<evidence type="ECO:0000259" key="5">
    <source>
        <dbReference type="PROSITE" id="PS50893"/>
    </source>
</evidence>
<dbReference type="FunFam" id="3.40.50.300:FF:000421">
    <property type="entry name" value="Branched-chain amino acid ABC transporter ATP-binding protein"/>
    <property type="match status" value="1"/>
</dbReference>
<proteinExistence type="inferred from homology"/>
<accession>A0A4R6R7Q0</accession>
<dbReference type="Gene3D" id="3.40.50.300">
    <property type="entry name" value="P-loop containing nucleotide triphosphate hydrolases"/>
    <property type="match status" value="1"/>
</dbReference>
<dbReference type="Pfam" id="PF12399">
    <property type="entry name" value="BCA_ABC_TP_C"/>
    <property type="match status" value="1"/>
</dbReference>
<keyword evidence="4 6" id="KW-0067">ATP-binding</keyword>
<sequence>MHAAPPTLSDAPGTAAIETRNVVKRFGGVAAVDGVSLAVRPGEIVGLIGPNGAGKTTMFDLLAGRHAPTSGEILVAGRPVQHEQAHRRLAAGLGRTFQIPRPFPEMTLTENVMTAAQRHVGEAILPNLFRPGRVAAAERAAAERARALLDFVALGHLADQPARVLSGGQRKLLELARVMMAEPATILLDEPAAGVNRTLLGLIVDRILAVNARGVTFLVIEHDMDMVARLCGRVYVMAAGRLLAEGAPAEVARDRRVVEAYLGGAA</sequence>
<dbReference type="PROSITE" id="PS00211">
    <property type="entry name" value="ABC_TRANSPORTER_1"/>
    <property type="match status" value="1"/>
</dbReference>
<gene>
    <name evidence="6" type="ORF">EDD54_4264</name>
</gene>
<dbReference type="InterPro" id="IPR003593">
    <property type="entry name" value="AAA+_ATPase"/>
</dbReference>
<evidence type="ECO:0000256" key="4">
    <source>
        <dbReference type="ARBA" id="ARBA00022840"/>
    </source>
</evidence>
<protein>
    <submittedName>
        <fullName evidence="6">Amino acid/amide ABC transporter ATP-binding protein 1 (HAAT family)</fullName>
    </submittedName>
</protein>
<dbReference type="InterPro" id="IPR017871">
    <property type="entry name" value="ABC_transporter-like_CS"/>
</dbReference>
<dbReference type="InterPro" id="IPR027417">
    <property type="entry name" value="P-loop_NTPase"/>
</dbReference>
<keyword evidence="7" id="KW-1185">Reference proteome</keyword>
<evidence type="ECO:0000256" key="1">
    <source>
        <dbReference type="ARBA" id="ARBA00005417"/>
    </source>
</evidence>
<dbReference type="PROSITE" id="PS50893">
    <property type="entry name" value="ABC_TRANSPORTER_2"/>
    <property type="match status" value="1"/>
</dbReference>
<dbReference type="CDD" id="cd03219">
    <property type="entry name" value="ABC_Mj1267_LivG_branched"/>
    <property type="match status" value="1"/>
</dbReference>
<evidence type="ECO:0000313" key="6">
    <source>
        <dbReference type="EMBL" id="TDP82003.1"/>
    </source>
</evidence>
<dbReference type="AlphaFoldDB" id="A0A4R6R7Q0"/>
<feature type="domain" description="ABC transporter" evidence="5">
    <location>
        <begin position="17"/>
        <end position="264"/>
    </location>
</feature>
<dbReference type="RefSeq" id="WP_245515845.1">
    <property type="nucleotide sequence ID" value="NZ_BSPM01000002.1"/>
</dbReference>
<reference evidence="6 7" key="1">
    <citation type="submission" date="2019-03" db="EMBL/GenBank/DDBJ databases">
        <title>Genomic Encyclopedia of Type Strains, Phase IV (KMG-IV): sequencing the most valuable type-strain genomes for metagenomic binning, comparative biology and taxonomic classification.</title>
        <authorList>
            <person name="Goeker M."/>
        </authorList>
    </citation>
    <scope>NUCLEOTIDE SEQUENCE [LARGE SCALE GENOMIC DNA]</scope>
    <source>
        <strain evidence="6 7">DSM 102969</strain>
    </source>
</reference>
<evidence type="ECO:0000256" key="3">
    <source>
        <dbReference type="ARBA" id="ARBA00022741"/>
    </source>
</evidence>
<evidence type="ECO:0000256" key="2">
    <source>
        <dbReference type="ARBA" id="ARBA00022448"/>
    </source>
</evidence>
<dbReference type="Proteomes" id="UP000294547">
    <property type="component" value="Unassembled WGS sequence"/>
</dbReference>
<dbReference type="InterPro" id="IPR003439">
    <property type="entry name" value="ABC_transporter-like_ATP-bd"/>
</dbReference>